<dbReference type="Proteomes" id="UP001517247">
    <property type="component" value="Unassembled WGS sequence"/>
</dbReference>
<gene>
    <name evidence="1" type="ORF">E6A44_002935</name>
</gene>
<sequence length="135" mass="15427">MYKVSEEVAVKEVLEFVVKYNRKANDVDKVLDLYPDVVEAVKLGNLNLSSENPVLKLQDPIKNSDGDIAVEEVSFKTRMKPSDHRRVSKGIDVSKDQLLFGHRCVAFIIDQEVAMLDKIEREDYKVIDQLSTLFI</sequence>
<evidence type="ECO:0000313" key="2">
    <source>
        <dbReference type="Proteomes" id="UP001517247"/>
    </source>
</evidence>
<comment type="caution">
    <text evidence="1">The sequence shown here is derived from an EMBL/GenBank/DDBJ whole genome shotgun (WGS) entry which is preliminary data.</text>
</comment>
<keyword evidence="2" id="KW-1185">Reference proteome</keyword>
<protein>
    <submittedName>
        <fullName evidence="1">Uncharacterized protein</fullName>
    </submittedName>
</protein>
<proteinExistence type="predicted"/>
<dbReference type="RefSeq" id="WP_138721656.1">
    <property type="nucleotide sequence ID" value="NZ_SSHJ02000001.1"/>
</dbReference>
<evidence type="ECO:0000313" key="1">
    <source>
        <dbReference type="EMBL" id="MFN0254507.1"/>
    </source>
</evidence>
<reference evidence="1 2" key="1">
    <citation type="submission" date="2024-12" db="EMBL/GenBank/DDBJ databases">
        <authorList>
            <person name="Hu S."/>
        </authorList>
    </citation>
    <scope>NUCLEOTIDE SEQUENCE [LARGE SCALE GENOMIC DNA]</scope>
    <source>
        <strain evidence="1 2">THG-T11</strain>
    </source>
</reference>
<name>A0ABW9J1T7_9SPHI</name>
<organism evidence="1 2">
    <name type="scientific">Pedobacter ureilyticus</name>
    <dbReference type="NCBI Taxonomy" id="1393051"/>
    <lineage>
        <taxon>Bacteria</taxon>
        <taxon>Pseudomonadati</taxon>
        <taxon>Bacteroidota</taxon>
        <taxon>Sphingobacteriia</taxon>
        <taxon>Sphingobacteriales</taxon>
        <taxon>Sphingobacteriaceae</taxon>
        <taxon>Pedobacter</taxon>
    </lineage>
</organism>
<accession>A0ABW9J1T7</accession>
<dbReference type="EMBL" id="SSHJ02000001">
    <property type="protein sequence ID" value="MFN0254507.1"/>
    <property type="molecule type" value="Genomic_DNA"/>
</dbReference>